<dbReference type="InterPro" id="IPR006482">
    <property type="entry name" value="Cas7_Csh2/Csh2"/>
</dbReference>
<organism evidence="1 2">
    <name type="scientific">Paenibacillus profundus</name>
    <dbReference type="NCBI Taxonomy" id="1173085"/>
    <lineage>
        <taxon>Bacteria</taxon>
        <taxon>Bacillati</taxon>
        <taxon>Bacillota</taxon>
        <taxon>Bacilli</taxon>
        <taxon>Bacillales</taxon>
        <taxon>Paenibacillaceae</taxon>
        <taxon>Paenibacillus</taxon>
    </lineage>
</organism>
<gene>
    <name evidence="1" type="primary">cas7c</name>
    <name evidence="1" type="ORF">LQV63_30295</name>
</gene>
<name>A0ABS8YPP1_9BACL</name>
<dbReference type="InterPro" id="IPR013418">
    <property type="entry name" value="CRISPR-assoc_prot_Cas7/Csd2"/>
</dbReference>
<protein>
    <submittedName>
        <fullName evidence="1">Type I-C CRISPR-associated protein Cas7/Csd2</fullName>
    </submittedName>
</protein>
<accession>A0ABS8YPP1</accession>
<evidence type="ECO:0000313" key="1">
    <source>
        <dbReference type="EMBL" id="MCE5173522.1"/>
    </source>
</evidence>
<dbReference type="EMBL" id="JAJNBZ010000056">
    <property type="protein sequence ID" value="MCE5173522.1"/>
    <property type="molecule type" value="Genomic_DNA"/>
</dbReference>
<keyword evidence="2" id="KW-1185">Reference proteome</keyword>
<reference evidence="1 2" key="1">
    <citation type="submission" date="2021-11" db="EMBL/GenBank/DDBJ databases">
        <title>Draft genome sequence of Paenibacillus profundus YoMME, a new Gram-positive bacteria with exoelectrogenic properties.</title>
        <authorList>
            <person name="Hubenova Y."/>
            <person name="Hubenova E."/>
            <person name="Manasiev Y."/>
            <person name="Peykov S."/>
            <person name="Mitov M."/>
        </authorList>
    </citation>
    <scope>NUCLEOTIDE SEQUENCE [LARGE SCALE GENOMIC DNA]</scope>
    <source>
        <strain evidence="1 2">YoMME</strain>
    </source>
</reference>
<comment type="caution">
    <text evidence="1">The sequence shown here is derived from an EMBL/GenBank/DDBJ whole genome shotgun (WGS) entry which is preliminary data.</text>
</comment>
<dbReference type="Proteomes" id="UP001199916">
    <property type="component" value="Unassembled WGS sequence"/>
</dbReference>
<dbReference type="NCBIfam" id="TIGR01595">
    <property type="entry name" value="cas_CT1132"/>
    <property type="match status" value="1"/>
</dbReference>
<proteinExistence type="predicted"/>
<sequence>MTNERTHQPIEKRYDFTILFDVTNGNPNGDPDAGNLPRMDAETGHGIVTDVCLKRKIRNYVEIVKREELGFGIYVTEGAVLNEQHRQAYYALRKEDEAKAAKLEPKDKDEARKLTQWMSDNFYDVRTFGAVMSTKVNCGQVRGPVQFTFARSVDPIFASEVTITRQAVTQEGQEKEREMGRKHIVPYGLYRMNGFVSAHLADKTNFTEEDLQLLWEAIVNMFEHDRSASRGEMTVRKLVIFEHQSALGQAPAHQLFERITVQKIHDQPARSYQDYQVSIERDSLPEGVTIIER</sequence>
<evidence type="ECO:0000313" key="2">
    <source>
        <dbReference type="Proteomes" id="UP001199916"/>
    </source>
</evidence>
<dbReference type="Pfam" id="PF05107">
    <property type="entry name" value="Cas_Cas7"/>
    <property type="match status" value="1"/>
</dbReference>
<dbReference type="RefSeq" id="WP_233699447.1">
    <property type="nucleotide sequence ID" value="NZ_JAJNBZ010000056.1"/>
</dbReference>
<dbReference type="NCBIfam" id="TIGR02589">
    <property type="entry name" value="cas_Csd2"/>
    <property type="match status" value="1"/>
</dbReference>
<dbReference type="CDD" id="cd09689">
    <property type="entry name" value="Cas7_I-C"/>
    <property type="match status" value="1"/>
</dbReference>